<evidence type="ECO:0000313" key="2">
    <source>
        <dbReference type="Proteomes" id="UP000789405"/>
    </source>
</evidence>
<reference evidence="1" key="1">
    <citation type="submission" date="2021-06" db="EMBL/GenBank/DDBJ databases">
        <authorList>
            <person name="Kallberg Y."/>
            <person name="Tangrot J."/>
            <person name="Rosling A."/>
        </authorList>
    </citation>
    <scope>NUCLEOTIDE SEQUENCE</scope>
    <source>
        <strain evidence="1">MA453B</strain>
    </source>
</reference>
<dbReference type="EMBL" id="CAJVPY010000234">
    <property type="protein sequence ID" value="CAG8459628.1"/>
    <property type="molecule type" value="Genomic_DNA"/>
</dbReference>
<accession>A0A9N8YW38</accession>
<name>A0A9N8YW38_9GLOM</name>
<comment type="caution">
    <text evidence="1">The sequence shown here is derived from an EMBL/GenBank/DDBJ whole genome shotgun (WGS) entry which is preliminary data.</text>
</comment>
<protein>
    <submittedName>
        <fullName evidence="1">27090_t:CDS:1</fullName>
    </submittedName>
</protein>
<sequence length="177" mass="20345">MLIVLTIILGEVEAMEEAWSYQPASPRGEGLHTQGHHQMETNRHGCCKQPVPCSQRRGITSQLLRMEKGYIHEGVTKETNRRGCCKQPTQRRGITNQLLQKEKSYIHESVTKETNHPSPRGEGLYTQGHHQMETNRHGCYKQLVPCSKEEMLLASFSKWRRATQRGRHQGNESSWVL</sequence>
<dbReference type="AlphaFoldDB" id="A0A9N8YW38"/>
<proteinExistence type="predicted"/>
<dbReference type="Proteomes" id="UP000789405">
    <property type="component" value="Unassembled WGS sequence"/>
</dbReference>
<gene>
    <name evidence="1" type="ORF">DERYTH_LOCUS942</name>
</gene>
<dbReference type="OrthoDB" id="2447749at2759"/>
<keyword evidence="2" id="KW-1185">Reference proteome</keyword>
<organism evidence="1 2">
    <name type="scientific">Dentiscutata erythropus</name>
    <dbReference type="NCBI Taxonomy" id="1348616"/>
    <lineage>
        <taxon>Eukaryota</taxon>
        <taxon>Fungi</taxon>
        <taxon>Fungi incertae sedis</taxon>
        <taxon>Mucoromycota</taxon>
        <taxon>Glomeromycotina</taxon>
        <taxon>Glomeromycetes</taxon>
        <taxon>Diversisporales</taxon>
        <taxon>Gigasporaceae</taxon>
        <taxon>Dentiscutata</taxon>
    </lineage>
</organism>
<evidence type="ECO:0000313" key="1">
    <source>
        <dbReference type="EMBL" id="CAG8459628.1"/>
    </source>
</evidence>